<sequence length="89" mass="9027">MTAASLATPCRHPVLPHVAFPPSGSRVPLSRSTADSQRRGPGARVMVDSGGPRLGGAPRRSGAAAIEVLVGGGPLPVARTSRWRVAGVP</sequence>
<organism evidence="2">
    <name type="scientific">Arundo donax</name>
    <name type="common">Giant reed</name>
    <name type="synonym">Donax arundinaceus</name>
    <dbReference type="NCBI Taxonomy" id="35708"/>
    <lineage>
        <taxon>Eukaryota</taxon>
        <taxon>Viridiplantae</taxon>
        <taxon>Streptophyta</taxon>
        <taxon>Embryophyta</taxon>
        <taxon>Tracheophyta</taxon>
        <taxon>Spermatophyta</taxon>
        <taxon>Magnoliopsida</taxon>
        <taxon>Liliopsida</taxon>
        <taxon>Poales</taxon>
        <taxon>Poaceae</taxon>
        <taxon>PACMAD clade</taxon>
        <taxon>Arundinoideae</taxon>
        <taxon>Arundineae</taxon>
        <taxon>Arundo</taxon>
    </lineage>
</organism>
<dbReference type="EMBL" id="GBRH01235022">
    <property type="protein sequence ID" value="JAD62873.1"/>
    <property type="molecule type" value="Transcribed_RNA"/>
</dbReference>
<dbReference type="AlphaFoldDB" id="A0A0A9BL23"/>
<reference evidence="2" key="2">
    <citation type="journal article" date="2015" name="Data Brief">
        <title>Shoot transcriptome of the giant reed, Arundo donax.</title>
        <authorList>
            <person name="Barrero R.A."/>
            <person name="Guerrero F.D."/>
            <person name="Moolhuijzen P."/>
            <person name="Goolsby J.A."/>
            <person name="Tidwell J."/>
            <person name="Bellgard S.E."/>
            <person name="Bellgard M.I."/>
        </authorList>
    </citation>
    <scope>NUCLEOTIDE SEQUENCE</scope>
    <source>
        <tissue evidence="2">Shoot tissue taken approximately 20 cm above the soil surface</tissue>
    </source>
</reference>
<accession>A0A0A9BL23</accession>
<feature type="region of interest" description="Disordered" evidence="1">
    <location>
        <begin position="16"/>
        <end position="59"/>
    </location>
</feature>
<name>A0A0A9BL23_ARUDO</name>
<protein>
    <submittedName>
        <fullName evidence="2">Uncharacterized protein</fullName>
    </submittedName>
</protein>
<evidence type="ECO:0000313" key="2">
    <source>
        <dbReference type="EMBL" id="JAD62873.1"/>
    </source>
</evidence>
<evidence type="ECO:0000256" key="1">
    <source>
        <dbReference type="SAM" id="MobiDB-lite"/>
    </source>
</evidence>
<reference evidence="2" key="1">
    <citation type="submission" date="2014-09" db="EMBL/GenBank/DDBJ databases">
        <authorList>
            <person name="Magalhaes I.L.F."/>
            <person name="Oliveira U."/>
            <person name="Santos F.R."/>
            <person name="Vidigal T.H.D.A."/>
            <person name="Brescovit A.D."/>
            <person name="Santos A.J."/>
        </authorList>
    </citation>
    <scope>NUCLEOTIDE SEQUENCE</scope>
    <source>
        <tissue evidence="2">Shoot tissue taken approximately 20 cm above the soil surface</tissue>
    </source>
</reference>
<proteinExistence type="predicted"/>